<sequence>MLLKIINMNLNLLKQSIYWISILVALLGVTSCNDVKQNQTFYTAVKGRDTAFLRIETYEKRFYGSYEVYYGSRTMKDSGAVEGLISGDTLRGKFRYISYGGSKTISPIIFLRKKNKLIQGQGVVASYMGISYFMPEYPIEFSNKGFVFGASADKVSN</sequence>
<evidence type="ECO:0000313" key="2">
    <source>
        <dbReference type="Proteomes" id="UP000530060"/>
    </source>
</evidence>
<proteinExistence type="predicted"/>
<dbReference type="EMBL" id="CAIJDP010000082">
    <property type="protein sequence ID" value="CAD0007222.1"/>
    <property type="molecule type" value="Genomic_DNA"/>
</dbReference>
<dbReference type="AlphaFoldDB" id="A0A6V6Z8E8"/>
<keyword evidence="2" id="KW-1185">Reference proteome</keyword>
<dbReference type="PROSITE" id="PS51257">
    <property type="entry name" value="PROKAR_LIPOPROTEIN"/>
    <property type="match status" value="1"/>
</dbReference>
<reference evidence="1 2" key="1">
    <citation type="submission" date="2020-06" db="EMBL/GenBank/DDBJ databases">
        <authorList>
            <person name="Criscuolo A."/>
        </authorList>
    </citation>
    <scope>NUCLEOTIDE SEQUENCE [LARGE SCALE GENOMIC DNA]</scope>
    <source>
        <strain evidence="2">CIP 111411</strain>
    </source>
</reference>
<comment type="caution">
    <text evidence="1">The sequence shown here is derived from an EMBL/GenBank/DDBJ whole genome shotgun (WGS) entry which is preliminary data.</text>
</comment>
<gene>
    <name evidence="1" type="ORF">FLAT13_03717</name>
</gene>
<accession>A0A6V6Z8E8</accession>
<dbReference type="Proteomes" id="UP000530060">
    <property type="component" value="Unassembled WGS sequence"/>
</dbReference>
<organism evidence="1 2">
    <name type="scientific">Flavobacterium salmonis</name>
    <dbReference type="NCBI Taxonomy" id="2654844"/>
    <lineage>
        <taxon>Bacteria</taxon>
        <taxon>Pseudomonadati</taxon>
        <taxon>Bacteroidota</taxon>
        <taxon>Flavobacteriia</taxon>
        <taxon>Flavobacteriales</taxon>
        <taxon>Flavobacteriaceae</taxon>
        <taxon>Flavobacterium</taxon>
    </lineage>
</organism>
<protein>
    <submittedName>
        <fullName evidence="1">Uncharacterized protein</fullName>
    </submittedName>
</protein>
<name>A0A6V6Z8E8_9FLAO</name>
<evidence type="ECO:0000313" key="1">
    <source>
        <dbReference type="EMBL" id="CAD0007222.1"/>
    </source>
</evidence>